<dbReference type="InterPro" id="IPR054710">
    <property type="entry name" value="Tri101-like_N"/>
</dbReference>
<dbReference type="AlphaFoldDB" id="A0A409WBV1"/>
<feature type="domain" description="Trichothecene 3-O-acetyltransferase-like N-terminal" evidence="3">
    <location>
        <begin position="54"/>
        <end position="94"/>
    </location>
</feature>
<proteinExistence type="predicted"/>
<feature type="region of interest" description="Disordered" evidence="2">
    <location>
        <begin position="186"/>
        <end position="217"/>
    </location>
</feature>
<accession>A0A409WBV1</accession>
<evidence type="ECO:0000313" key="5">
    <source>
        <dbReference type="Proteomes" id="UP000283269"/>
    </source>
</evidence>
<evidence type="ECO:0000259" key="3">
    <source>
        <dbReference type="Pfam" id="PF22664"/>
    </source>
</evidence>
<keyword evidence="5" id="KW-1185">Reference proteome</keyword>
<dbReference type="InParanoid" id="A0A409WBV1"/>
<protein>
    <recommendedName>
        <fullName evidence="3">Trichothecene 3-O-acetyltransferase-like N-terminal domain-containing protein</fullName>
    </recommendedName>
</protein>
<gene>
    <name evidence="4" type="ORF">CVT25_004542</name>
</gene>
<dbReference type="Gene3D" id="3.30.559.10">
    <property type="entry name" value="Chloramphenicol acetyltransferase-like domain"/>
    <property type="match status" value="2"/>
</dbReference>
<evidence type="ECO:0000313" key="4">
    <source>
        <dbReference type="EMBL" id="PPQ75997.1"/>
    </source>
</evidence>
<sequence length="342" mass="37516">MSFSLSNPLVIEGPPGRCIAYDELTAQSTLPIHTIPALPPHNIAPLPLPAANIPSPVLQATFVQGSMFLTFVEQHNVMDMTSQALVIELFDKACKGEAFSEEVGKGNLHSDGAEEYTPGPELVPAPSLPTNIISPIPSPNFQRPYISFSAASLSAPKDLAHSVHQISHQERQAVPSLPASRIDQLGAQSTKPNQQHEHEKKHNRTRDQSPPLRGSFRPVPELVYMTLVIEAAALRAGRTSTRSIQLKFETTVRDRTSGNGIRHACSNNAEQEHRISDVLAGFRLVGELEITLRAQLRARSLVLFLFLPLILYQIQSYPSPILHPRRISSILVTARTKWGGAP</sequence>
<dbReference type="EMBL" id="NHYD01003559">
    <property type="protein sequence ID" value="PPQ75997.1"/>
    <property type="molecule type" value="Genomic_DNA"/>
</dbReference>
<feature type="non-terminal residue" evidence="4">
    <location>
        <position position="342"/>
    </location>
</feature>
<keyword evidence="1" id="KW-0808">Transferase</keyword>
<dbReference type="Pfam" id="PF22664">
    <property type="entry name" value="TRI-like_N"/>
    <property type="match status" value="1"/>
</dbReference>
<evidence type="ECO:0000256" key="2">
    <source>
        <dbReference type="SAM" id="MobiDB-lite"/>
    </source>
</evidence>
<reference evidence="4 5" key="1">
    <citation type="journal article" date="2018" name="Evol. Lett.">
        <title>Horizontal gene cluster transfer increased hallucinogenic mushroom diversity.</title>
        <authorList>
            <person name="Reynolds H.T."/>
            <person name="Vijayakumar V."/>
            <person name="Gluck-Thaler E."/>
            <person name="Korotkin H.B."/>
            <person name="Matheny P.B."/>
            <person name="Slot J.C."/>
        </authorList>
    </citation>
    <scope>NUCLEOTIDE SEQUENCE [LARGE SCALE GENOMIC DNA]</scope>
    <source>
        <strain evidence="4 5">2631</strain>
    </source>
</reference>
<name>A0A409WBV1_PSICY</name>
<dbReference type="GO" id="GO:0016740">
    <property type="term" value="F:transferase activity"/>
    <property type="evidence" value="ECO:0007669"/>
    <property type="project" value="UniProtKB-KW"/>
</dbReference>
<comment type="caution">
    <text evidence="4">The sequence shown here is derived from an EMBL/GenBank/DDBJ whole genome shotgun (WGS) entry which is preliminary data.</text>
</comment>
<organism evidence="4 5">
    <name type="scientific">Psilocybe cyanescens</name>
    <dbReference type="NCBI Taxonomy" id="93625"/>
    <lineage>
        <taxon>Eukaryota</taxon>
        <taxon>Fungi</taxon>
        <taxon>Dikarya</taxon>
        <taxon>Basidiomycota</taxon>
        <taxon>Agaricomycotina</taxon>
        <taxon>Agaricomycetes</taxon>
        <taxon>Agaricomycetidae</taxon>
        <taxon>Agaricales</taxon>
        <taxon>Agaricineae</taxon>
        <taxon>Strophariaceae</taxon>
        <taxon>Psilocybe</taxon>
    </lineage>
</organism>
<dbReference type="Proteomes" id="UP000283269">
    <property type="component" value="Unassembled WGS sequence"/>
</dbReference>
<dbReference type="InterPro" id="IPR023213">
    <property type="entry name" value="CAT-like_dom_sf"/>
</dbReference>
<dbReference type="STRING" id="93625.A0A409WBV1"/>
<evidence type="ECO:0000256" key="1">
    <source>
        <dbReference type="ARBA" id="ARBA00022679"/>
    </source>
</evidence>